<dbReference type="AlphaFoldDB" id="A0A9D1V0R7"/>
<comment type="caution">
    <text evidence="3">The sequence shown here is derived from an EMBL/GenBank/DDBJ whole genome shotgun (WGS) entry which is preliminary data.</text>
</comment>
<dbReference type="Proteomes" id="UP000824202">
    <property type="component" value="Unassembled WGS sequence"/>
</dbReference>
<evidence type="ECO:0000313" key="4">
    <source>
        <dbReference type="Proteomes" id="UP000824202"/>
    </source>
</evidence>
<reference evidence="3" key="2">
    <citation type="submission" date="2021-04" db="EMBL/GenBank/DDBJ databases">
        <authorList>
            <person name="Gilroy R."/>
        </authorList>
    </citation>
    <scope>NUCLEOTIDE SEQUENCE</scope>
    <source>
        <strain evidence="3">23274</strain>
    </source>
</reference>
<evidence type="ECO:0000259" key="2">
    <source>
        <dbReference type="Pfam" id="PF11412"/>
    </source>
</evidence>
<feature type="signal peptide" evidence="1">
    <location>
        <begin position="1"/>
        <end position="20"/>
    </location>
</feature>
<proteinExistence type="predicted"/>
<protein>
    <submittedName>
        <fullName evidence="3">Disulfide bond formation protein DsbD</fullName>
    </submittedName>
</protein>
<dbReference type="Pfam" id="PF11412">
    <property type="entry name" value="DsbD_N"/>
    <property type="match status" value="1"/>
</dbReference>
<sequence length="153" mass="16977">MKKLFVIMVMVAAFATNVSAQIVNPVKWEITQKKVSDGVYDIICKATIDATWHLYDAKLPEGGPLPTTFNMDEDETTGIELVGELKATTEAKTEHSDAFDMDLKYFEGTVTFVQRVKLTADKATLVGYIEYMSCTGGQCTPPSEADFEFELTK</sequence>
<keyword evidence="1" id="KW-0732">Signal</keyword>
<accession>A0A9D1V0R7</accession>
<organism evidence="3 4">
    <name type="scientific">Candidatus Odoribacter faecigallinarum</name>
    <dbReference type="NCBI Taxonomy" id="2838706"/>
    <lineage>
        <taxon>Bacteria</taxon>
        <taxon>Pseudomonadati</taxon>
        <taxon>Bacteroidota</taxon>
        <taxon>Bacteroidia</taxon>
        <taxon>Bacteroidales</taxon>
        <taxon>Odoribacteraceae</taxon>
        <taxon>Odoribacter</taxon>
    </lineage>
</organism>
<dbReference type="InterPro" id="IPR028250">
    <property type="entry name" value="DsbDN"/>
</dbReference>
<evidence type="ECO:0000256" key="1">
    <source>
        <dbReference type="SAM" id="SignalP"/>
    </source>
</evidence>
<dbReference type="InterPro" id="IPR036929">
    <property type="entry name" value="DsbDN_sf"/>
</dbReference>
<dbReference type="Gene3D" id="2.60.40.1250">
    <property type="entry name" value="Thiol:disulfide interchange protein DsbD, N-terminal domain"/>
    <property type="match status" value="1"/>
</dbReference>
<evidence type="ECO:0000313" key="3">
    <source>
        <dbReference type="EMBL" id="HIX03961.1"/>
    </source>
</evidence>
<feature type="chain" id="PRO_5038526245" evidence="1">
    <location>
        <begin position="21"/>
        <end position="153"/>
    </location>
</feature>
<dbReference type="EMBL" id="DXFT01000146">
    <property type="protein sequence ID" value="HIX03961.1"/>
    <property type="molecule type" value="Genomic_DNA"/>
</dbReference>
<feature type="domain" description="Thiol:disulfide interchange protein DsbD N-terminal" evidence="2">
    <location>
        <begin position="35"/>
        <end position="148"/>
    </location>
</feature>
<name>A0A9D1V0R7_9BACT</name>
<gene>
    <name evidence="3" type="ORF">H9863_07600</name>
</gene>
<reference evidence="3" key="1">
    <citation type="journal article" date="2021" name="PeerJ">
        <title>Extensive microbial diversity within the chicken gut microbiome revealed by metagenomics and culture.</title>
        <authorList>
            <person name="Gilroy R."/>
            <person name="Ravi A."/>
            <person name="Getino M."/>
            <person name="Pursley I."/>
            <person name="Horton D.L."/>
            <person name="Alikhan N.F."/>
            <person name="Baker D."/>
            <person name="Gharbi K."/>
            <person name="Hall N."/>
            <person name="Watson M."/>
            <person name="Adriaenssens E.M."/>
            <person name="Foster-Nyarko E."/>
            <person name="Jarju S."/>
            <person name="Secka A."/>
            <person name="Antonio M."/>
            <person name="Oren A."/>
            <person name="Chaudhuri R.R."/>
            <person name="La Ragione R."/>
            <person name="Hildebrand F."/>
            <person name="Pallen M.J."/>
        </authorList>
    </citation>
    <scope>NUCLEOTIDE SEQUENCE</scope>
    <source>
        <strain evidence="3">23274</strain>
    </source>
</reference>